<dbReference type="EMBL" id="CAMAPE010000041">
    <property type="protein sequence ID" value="CAH9102565.1"/>
    <property type="molecule type" value="Genomic_DNA"/>
</dbReference>
<organism evidence="1 2">
    <name type="scientific">Cuscuta europaea</name>
    <name type="common">European dodder</name>
    <dbReference type="NCBI Taxonomy" id="41803"/>
    <lineage>
        <taxon>Eukaryota</taxon>
        <taxon>Viridiplantae</taxon>
        <taxon>Streptophyta</taxon>
        <taxon>Embryophyta</taxon>
        <taxon>Tracheophyta</taxon>
        <taxon>Spermatophyta</taxon>
        <taxon>Magnoliopsida</taxon>
        <taxon>eudicotyledons</taxon>
        <taxon>Gunneridae</taxon>
        <taxon>Pentapetalae</taxon>
        <taxon>asterids</taxon>
        <taxon>lamiids</taxon>
        <taxon>Solanales</taxon>
        <taxon>Convolvulaceae</taxon>
        <taxon>Cuscuteae</taxon>
        <taxon>Cuscuta</taxon>
        <taxon>Cuscuta subgen. Cuscuta</taxon>
    </lineage>
</organism>
<accession>A0A9P0ZJL8</accession>
<keyword evidence="2" id="KW-1185">Reference proteome</keyword>
<proteinExistence type="predicted"/>
<dbReference type="PANTHER" id="PTHR11697:SF230">
    <property type="entry name" value="ZINC FINGER, MYM DOMAIN CONTAINING 1"/>
    <property type="match status" value="1"/>
</dbReference>
<dbReference type="PANTHER" id="PTHR11697">
    <property type="entry name" value="GENERAL TRANSCRIPTION FACTOR 2-RELATED ZINC FINGER PROTEIN"/>
    <property type="match status" value="1"/>
</dbReference>
<dbReference type="Proteomes" id="UP001152484">
    <property type="component" value="Unassembled WGS sequence"/>
</dbReference>
<name>A0A9P0ZJL8_CUSEU</name>
<evidence type="ECO:0000313" key="2">
    <source>
        <dbReference type="Proteomes" id="UP001152484"/>
    </source>
</evidence>
<dbReference type="InterPro" id="IPR055298">
    <property type="entry name" value="AtLOH3-like"/>
</dbReference>
<comment type="caution">
    <text evidence="1">The sequence shown here is derived from an EMBL/GenBank/DDBJ whole genome shotgun (WGS) entry which is preliminary data.</text>
</comment>
<dbReference type="OrthoDB" id="1711879at2759"/>
<gene>
    <name evidence="1" type="ORF">CEURO_LOCUS15835</name>
</gene>
<dbReference type="AlphaFoldDB" id="A0A9P0ZJL8"/>
<reference evidence="1" key="1">
    <citation type="submission" date="2022-07" db="EMBL/GenBank/DDBJ databases">
        <authorList>
            <person name="Macas J."/>
            <person name="Novak P."/>
            <person name="Neumann P."/>
        </authorList>
    </citation>
    <scope>NUCLEOTIDE SEQUENCE</scope>
</reference>
<evidence type="ECO:0000313" key="1">
    <source>
        <dbReference type="EMBL" id="CAH9102565.1"/>
    </source>
</evidence>
<protein>
    <submittedName>
        <fullName evidence="1">Uncharacterized protein</fullName>
    </submittedName>
</protein>
<sequence length="150" mass="17133">MSSLQRLGTTRWGSHYESILSMIEMFNATCTVLMSIACDSPNPKARIEADGVCTSVKSFDFVFGLHLMEAVMRITDFVCQALQRDNVDILSAIGFVETAKDLLQKLRNEGWDNLFEKVKQFCLQHEINVSDMMSKLMRGRKEVDMKHCEE</sequence>